<evidence type="ECO:0000313" key="2">
    <source>
        <dbReference type="Proteomes" id="UP000054558"/>
    </source>
</evidence>
<keyword evidence="2" id="KW-1185">Reference proteome</keyword>
<feature type="non-terminal residue" evidence="1">
    <location>
        <position position="1"/>
    </location>
</feature>
<dbReference type="OrthoDB" id="2393824at2759"/>
<dbReference type="AlphaFoldDB" id="A0A1Y1I1F5"/>
<sequence>EYSFYLSFSTEKEPGTNILRQAIDRLRETHGQQYEAVEADGPRLREFRDQRLHDMRKFIARILLAFALGLREYLRQHRDKASPKGFLLFQLIGISAQEDWLLTTWGCLLSVSREAVEQKLQATVEELRRLTNQDFFNTFLDEAQAGMRMMDGYFPSRDGMEGRPLLNGLVRSLHHNIFTHFHFNLPGTGLSLRLAQQLDSAVGEMGAAQLTSFTDFPPFTTDEALKYARGFLQSPPERAQVHILVGRPRFAAQLVQTVLLGKSWEEALQA</sequence>
<dbReference type="Proteomes" id="UP000054558">
    <property type="component" value="Unassembled WGS sequence"/>
</dbReference>
<accession>A0A1Y1I1F5</accession>
<dbReference type="EMBL" id="DF237153">
    <property type="protein sequence ID" value="GAQ84740.1"/>
    <property type="molecule type" value="Genomic_DNA"/>
</dbReference>
<feature type="non-terminal residue" evidence="1">
    <location>
        <position position="270"/>
    </location>
</feature>
<proteinExistence type="predicted"/>
<organism evidence="1 2">
    <name type="scientific">Klebsormidium nitens</name>
    <name type="common">Green alga</name>
    <name type="synonym">Ulothrix nitens</name>
    <dbReference type="NCBI Taxonomy" id="105231"/>
    <lineage>
        <taxon>Eukaryota</taxon>
        <taxon>Viridiplantae</taxon>
        <taxon>Streptophyta</taxon>
        <taxon>Klebsormidiophyceae</taxon>
        <taxon>Klebsormidiales</taxon>
        <taxon>Klebsormidiaceae</taxon>
        <taxon>Klebsormidium</taxon>
    </lineage>
</organism>
<protein>
    <submittedName>
        <fullName evidence="1">Uncharacterized protein</fullName>
    </submittedName>
</protein>
<reference evidence="1 2" key="1">
    <citation type="journal article" date="2014" name="Nat. Commun.">
        <title>Klebsormidium flaccidum genome reveals primary factors for plant terrestrial adaptation.</title>
        <authorList>
            <person name="Hori K."/>
            <person name="Maruyama F."/>
            <person name="Fujisawa T."/>
            <person name="Togashi T."/>
            <person name="Yamamoto N."/>
            <person name="Seo M."/>
            <person name="Sato S."/>
            <person name="Yamada T."/>
            <person name="Mori H."/>
            <person name="Tajima N."/>
            <person name="Moriyama T."/>
            <person name="Ikeuchi M."/>
            <person name="Watanabe M."/>
            <person name="Wada H."/>
            <person name="Kobayashi K."/>
            <person name="Saito M."/>
            <person name="Masuda T."/>
            <person name="Sasaki-Sekimoto Y."/>
            <person name="Mashiguchi K."/>
            <person name="Awai K."/>
            <person name="Shimojima M."/>
            <person name="Masuda S."/>
            <person name="Iwai M."/>
            <person name="Nobusawa T."/>
            <person name="Narise T."/>
            <person name="Kondo S."/>
            <person name="Saito H."/>
            <person name="Sato R."/>
            <person name="Murakawa M."/>
            <person name="Ihara Y."/>
            <person name="Oshima-Yamada Y."/>
            <person name="Ohtaka K."/>
            <person name="Satoh M."/>
            <person name="Sonobe K."/>
            <person name="Ishii M."/>
            <person name="Ohtani R."/>
            <person name="Kanamori-Sato M."/>
            <person name="Honoki R."/>
            <person name="Miyazaki D."/>
            <person name="Mochizuki H."/>
            <person name="Umetsu J."/>
            <person name="Higashi K."/>
            <person name="Shibata D."/>
            <person name="Kamiya Y."/>
            <person name="Sato N."/>
            <person name="Nakamura Y."/>
            <person name="Tabata S."/>
            <person name="Ida S."/>
            <person name="Kurokawa K."/>
            <person name="Ohta H."/>
        </authorList>
    </citation>
    <scope>NUCLEOTIDE SEQUENCE [LARGE SCALE GENOMIC DNA]</scope>
    <source>
        <strain evidence="1 2">NIES-2285</strain>
    </source>
</reference>
<evidence type="ECO:0000313" key="1">
    <source>
        <dbReference type="EMBL" id="GAQ84740.1"/>
    </source>
</evidence>
<gene>
    <name evidence="1" type="ORF">KFL_002040010</name>
</gene>
<name>A0A1Y1I1F5_KLENI</name>